<protein>
    <submittedName>
        <fullName evidence="6">Creatinine amidohydrolase</fullName>
    </submittedName>
</protein>
<evidence type="ECO:0000313" key="6">
    <source>
        <dbReference type="EMBL" id="SMP72345.1"/>
    </source>
</evidence>
<evidence type="ECO:0000256" key="2">
    <source>
        <dbReference type="ARBA" id="ARBA00022723"/>
    </source>
</evidence>
<dbReference type="InterPro" id="IPR003785">
    <property type="entry name" value="Creatininase/forma_Hydrolase"/>
</dbReference>
<dbReference type="Gene3D" id="3.40.50.10310">
    <property type="entry name" value="Creatininase"/>
    <property type="match status" value="1"/>
</dbReference>
<comment type="cofactor">
    <cofactor evidence="1">
        <name>Zn(2+)</name>
        <dbReference type="ChEBI" id="CHEBI:29105"/>
    </cofactor>
</comment>
<dbReference type="RefSeq" id="WP_283434597.1">
    <property type="nucleotide sequence ID" value="NZ_FXUG01000015.1"/>
</dbReference>
<accession>A0ABY1QJA4</accession>
<dbReference type="EMBL" id="FXUG01000015">
    <property type="protein sequence ID" value="SMP72345.1"/>
    <property type="molecule type" value="Genomic_DNA"/>
</dbReference>
<gene>
    <name evidence="6" type="ORF">SAMN06265222_11562</name>
</gene>
<dbReference type="SUPFAM" id="SSF102215">
    <property type="entry name" value="Creatininase"/>
    <property type="match status" value="1"/>
</dbReference>
<evidence type="ECO:0000256" key="5">
    <source>
        <dbReference type="ARBA" id="ARBA00024029"/>
    </source>
</evidence>
<keyword evidence="2" id="KW-0479">Metal-binding</keyword>
<keyword evidence="7" id="KW-1185">Reference proteome</keyword>
<evidence type="ECO:0000256" key="3">
    <source>
        <dbReference type="ARBA" id="ARBA00022801"/>
    </source>
</evidence>
<comment type="caution">
    <text evidence="6">The sequence shown here is derived from an EMBL/GenBank/DDBJ whole genome shotgun (WGS) entry which is preliminary data.</text>
</comment>
<proteinExistence type="inferred from homology"/>
<evidence type="ECO:0000313" key="7">
    <source>
        <dbReference type="Proteomes" id="UP001158067"/>
    </source>
</evidence>
<evidence type="ECO:0000256" key="1">
    <source>
        <dbReference type="ARBA" id="ARBA00001947"/>
    </source>
</evidence>
<dbReference type="InterPro" id="IPR024087">
    <property type="entry name" value="Creatininase-like_sf"/>
</dbReference>
<keyword evidence="3" id="KW-0378">Hydrolase</keyword>
<organism evidence="6 7">
    <name type="scientific">Neorhodopirellula lusitana</name>
    <dbReference type="NCBI Taxonomy" id="445327"/>
    <lineage>
        <taxon>Bacteria</taxon>
        <taxon>Pseudomonadati</taxon>
        <taxon>Planctomycetota</taxon>
        <taxon>Planctomycetia</taxon>
        <taxon>Pirellulales</taxon>
        <taxon>Pirellulaceae</taxon>
        <taxon>Neorhodopirellula</taxon>
    </lineage>
</organism>
<comment type="similarity">
    <text evidence="5">Belongs to the creatininase superfamily.</text>
</comment>
<dbReference type="Pfam" id="PF02633">
    <property type="entry name" value="Creatininase"/>
    <property type="match status" value="1"/>
</dbReference>
<dbReference type="PANTHER" id="PTHR35005:SF1">
    <property type="entry name" value="2-AMINO-5-FORMYLAMINO-6-RIBOSYLAMINOPYRIMIDIN-4(3H)-ONE 5'-MONOPHOSPHATE DEFORMYLASE"/>
    <property type="match status" value="1"/>
</dbReference>
<name>A0ABY1QJA4_9BACT</name>
<sequence>MKYQEMSARSLADVDRHHCLVVIPTAAVEQHGPHLPTGTDTIISTAIAEELESRLSSDILLVPTLWFGASSHHLRLGATFDLSLNHYMAVVSDLARSLLDDGFKRVLFLNGHGGNTDPLRVAVRNLQPDYLDALLMVGNYWAQSDELVESVLEGDPRQLGHACELETSLIMHLRPELVDASQLSEAGVLIPDVVEGMYLCRDLKQRTLHGFTGNPYLATAEKGKRLFDGIVEQLTQTAEHLRQQPLGTTYQDFV</sequence>
<keyword evidence="4" id="KW-0862">Zinc</keyword>
<dbReference type="PANTHER" id="PTHR35005">
    <property type="entry name" value="3-DEHYDRO-SCYLLO-INOSOSE HYDROLASE"/>
    <property type="match status" value="1"/>
</dbReference>
<reference evidence="6 7" key="1">
    <citation type="submission" date="2017-05" db="EMBL/GenBank/DDBJ databases">
        <authorList>
            <person name="Varghese N."/>
            <person name="Submissions S."/>
        </authorList>
    </citation>
    <scope>NUCLEOTIDE SEQUENCE [LARGE SCALE GENOMIC DNA]</scope>
    <source>
        <strain evidence="6 7">DSM 25457</strain>
    </source>
</reference>
<evidence type="ECO:0000256" key="4">
    <source>
        <dbReference type="ARBA" id="ARBA00022833"/>
    </source>
</evidence>
<dbReference type="Proteomes" id="UP001158067">
    <property type="component" value="Unassembled WGS sequence"/>
</dbReference>